<evidence type="ECO:0000259" key="1">
    <source>
        <dbReference type="Pfam" id="PF07969"/>
    </source>
</evidence>
<feature type="domain" description="Amidohydrolase 3" evidence="1">
    <location>
        <begin position="69"/>
        <end position="95"/>
    </location>
</feature>
<proteinExistence type="predicted"/>
<feature type="domain" description="Amidohydrolase 3" evidence="1">
    <location>
        <begin position="100"/>
        <end position="417"/>
    </location>
</feature>
<gene>
    <name evidence="2" type="ORF">P4I72_13990</name>
</gene>
<dbReference type="Pfam" id="PF07969">
    <property type="entry name" value="Amidohydro_3"/>
    <property type="match status" value="2"/>
</dbReference>
<dbReference type="Gene3D" id="2.30.40.10">
    <property type="entry name" value="Urease, subunit C, domain 1"/>
    <property type="match status" value="1"/>
</dbReference>
<dbReference type="Proteomes" id="UP001338137">
    <property type="component" value="Unassembled WGS sequence"/>
</dbReference>
<dbReference type="InterPro" id="IPR013108">
    <property type="entry name" value="Amidohydro_3"/>
</dbReference>
<protein>
    <submittedName>
        <fullName evidence="2">Amidohydrolase family protein</fullName>
    </submittedName>
</protein>
<evidence type="ECO:0000313" key="3">
    <source>
        <dbReference type="Proteomes" id="UP001338137"/>
    </source>
</evidence>
<dbReference type="RefSeq" id="WP_326072497.1">
    <property type="nucleotide sequence ID" value="NZ_JARLKY010000029.1"/>
</dbReference>
<keyword evidence="3" id="KW-1185">Reference proteome</keyword>
<dbReference type="Gene3D" id="3.20.20.140">
    <property type="entry name" value="Metal-dependent hydrolases"/>
    <property type="match status" value="1"/>
</dbReference>
<dbReference type="SUPFAM" id="SSF51338">
    <property type="entry name" value="Composite domain of metallo-dependent hydrolases"/>
    <property type="match status" value="1"/>
</dbReference>
<evidence type="ECO:0000313" key="2">
    <source>
        <dbReference type="EMBL" id="MEC0228238.1"/>
    </source>
</evidence>
<dbReference type="SUPFAM" id="SSF51556">
    <property type="entry name" value="Metallo-dependent hydrolases"/>
    <property type="match status" value="1"/>
</dbReference>
<sequence length="462" mass="51255">MAVLASVTNLDIVNVRLPMEDEERLYRLAIRDGSWTQIQKQEADTAQPGAVSLERWTSALGAGESGIPVIDLEGKIMLPGFVDAHMHLDKSFSLTSVENLSGTLEEAVRNYSLASPSFSKEEIKSRIMRSSLQALSFGTTHIRTHLDFNLRASREVALRTVEAALEAKEALAPYIRLQLFPMCPYNFMTLDVEAIEEALRMGVDGIGGAPHLSSTANEDIDYIFQLAEKYDVPIDLHCDETDNPNMRTIEHISLKTKSEGYSGRVTVDHLCALASMTDHDAHGIIERMAEAGLKAVSLPAVNLYLQGRHDSFPVRRGVTRLKEIWEAGIPIAVASDNIHDPFHPFGRGDLMQIALIGSYAAHMGRPADLRTLLRMITDVPAEVLGLQAHSIKSGNEANFVVVDANTPEELFTMLPERRWVYSQGSWVRMAASKAEWQEPALAKFWKEASEQVSFHKHELAKG</sequence>
<dbReference type="PROSITE" id="PS01137">
    <property type="entry name" value="TATD_1"/>
    <property type="match status" value="1"/>
</dbReference>
<accession>A0ABU6G5V5</accession>
<dbReference type="EMBL" id="JARLKY010000029">
    <property type="protein sequence ID" value="MEC0228238.1"/>
    <property type="molecule type" value="Genomic_DNA"/>
</dbReference>
<dbReference type="InterPro" id="IPR011059">
    <property type="entry name" value="Metal-dep_hydrolase_composite"/>
</dbReference>
<organism evidence="2 3">
    <name type="scientific">Paenibacillus alba</name>
    <dbReference type="NCBI Taxonomy" id="1197127"/>
    <lineage>
        <taxon>Bacteria</taxon>
        <taxon>Bacillati</taxon>
        <taxon>Bacillota</taxon>
        <taxon>Bacilli</taxon>
        <taxon>Bacillales</taxon>
        <taxon>Paenibacillaceae</taxon>
        <taxon>Paenibacillus</taxon>
    </lineage>
</organism>
<dbReference type="InterPro" id="IPR052349">
    <property type="entry name" value="Metallo-hydrolase_Enzymes"/>
</dbReference>
<dbReference type="PANTHER" id="PTHR32027">
    <property type="entry name" value="CYTOSINE DEAMINASE"/>
    <property type="match status" value="1"/>
</dbReference>
<name>A0ABU6G5V5_9BACL</name>
<comment type="caution">
    <text evidence="2">The sequence shown here is derived from an EMBL/GenBank/DDBJ whole genome shotgun (WGS) entry which is preliminary data.</text>
</comment>
<dbReference type="InterPro" id="IPR018228">
    <property type="entry name" value="DNase_TatD-rel_CS"/>
</dbReference>
<dbReference type="InterPro" id="IPR032466">
    <property type="entry name" value="Metal_Hydrolase"/>
</dbReference>
<dbReference type="PANTHER" id="PTHR32027:SF9">
    <property type="entry name" value="BLL3847 PROTEIN"/>
    <property type="match status" value="1"/>
</dbReference>
<reference evidence="2 3" key="1">
    <citation type="submission" date="2023-03" db="EMBL/GenBank/DDBJ databases">
        <title>Bacillus Genome Sequencing.</title>
        <authorList>
            <person name="Dunlap C."/>
        </authorList>
    </citation>
    <scope>NUCLEOTIDE SEQUENCE [LARGE SCALE GENOMIC DNA]</scope>
    <source>
        <strain evidence="2 3">BD-533</strain>
    </source>
</reference>
<dbReference type="CDD" id="cd01293">
    <property type="entry name" value="Bact_CD"/>
    <property type="match status" value="1"/>
</dbReference>